<proteinExistence type="predicted"/>
<keyword evidence="7" id="KW-1185">Reference proteome</keyword>
<evidence type="ECO:0000256" key="3">
    <source>
        <dbReference type="ARBA" id="ARBA00022723"/>
    </source>
</evidence>
<feature type="compositionally biased region" description="Basic and acidic residues" evidence="5">
    <location>
        <begin position="159"/>
        <end position="188"/>
    </location>
</feature>
<evidence type="ECO:0000313" key="7">
    <source>
        <dbReference type="Proteomes" id="UP000292118"/>
    </source>
</evidence>
<name>A0A4P6F5P2_9MICO</name>
<dbReference type="SUPFAM" id="SSF46458">
    <property type="entry name" value="Globin-like"/>
    <property type="match status" value="1"/>
</dbReference>
<evidence type="ECO:0000256" key="4">
    <source>
        <dbReference type="ARBA" id="ARBA00023004"/>
    </source>
</evidence>
<evidence type="ECO:0000256" key="5">
    <source>
        <dbReference type="SAM" id="MobiDB-lite"/>
    </source>
</evidence>
<dbReference type="InterPro" id="IPR001486">
    <property type="entry name" value="Hemoglobin_trunc"/>
</dbReference>
<protein>
    <submittedName>
        <fullName evidence="6">Oxidoreductase</fullName>
    </submittedName>
</protein>
<evidence type="ECO:0000256" key="2">
    <source>
        <dbReference type="ARBA" id="ARBA00022617"/>
    </source>
</evidence>
<dbReference type="InterPro" id="IPR009050">
    <property type="entry name" value="Globin-like_sf"/>
</dbReference>
<gene>
    <name evidence="6" type="ORF">ET471_15620</name>
</gene>
<organism evidence="6 7">
    <name type="scientific">Xylanimonas protaetiae</name>
    <dbReference type="NCBI Taxonomy" id="2509457"/>
    <lineage>
        <taxon>Bacteria</taxon>
        <taxon>Bacillati</taxon>
        <taxon>Actinomycetota</taxon>
        <taxon>Actinomycetes</taxon>
        <taxon>Micrococcales</taxon>
        <taxon>Promicromonosporaceae</taxon>
        <taxon>Xylanimonas</taxon>
    </lineage>
</organism>
<dbReference type="RefSeq" id="WP_129189808.1">
    <property type="nucleotide sequence ID" value="NZ_CP035493.1"/>
</dbReference>
<dbReference type="Gene3D" id="1.10.490.10">
    <property type="entry name" value="Globins"/>
    <property type="match status" value="1"/>
</dbReference>
<evidence type="ECO:0000313" key="6">
    <source>
        <dbReference type="EMBL" id="QAY71280.1"/>
    </source>
</evidence>
<dbReference type="EMBL" id="CP035493">
    <property type="protein sequence ID" value="QAY71280.1"/>
    <property type="molecule type" value="Genomic_DNA"/>
</dbReference>
<feature type="region of interest" description="Disordered" evidence="5">
    <location>
        <begin position="137"/>
        <end position="188"/>
    </location>
</feature>
<dbReference type="GO" id="GO:0020037">
    <property type="term" value="F:heme binding"/>
    <property type="evidence" value="ECO:0007669"/>
    <property type="project" value="InterPro"/>
</dbReference>
<reference evidence="6 7" key="1">
    <citation type="submission" date="2019-01" db="EMBL/GenBank/DDBJ databases">
        <title>Genome sequencing of strain FW10M-9.</title>
        <authorList>
            <person name="Heo J."/>
            <person name="Kim S.-J."/>
            <person name="Kim J.-S."/>
            <person name="Hong S.-B."/>
            <person name="Kwon S.-W."/>
        </authorList>
    </citation>
    <scope>NUCLEOTIDE SEQUENCE [LARGE SCALE GENOMIC DNA]</scope>
    <source>
        <strain evidence="6 7">FW10M-9</strain>
    </source>
</reference>
<dbReference type="KEGG" id="xya:ET471_15620"/>
<dbReference type="Pfam" id="PF01152">
    <property type="entry name" value="Bac_globin"/>
    <property type="match status" value="1"/>
</dbReference>
<keyword evidence="1" id="KW-0813">Transport</keyword>
<accession>A0A4P6F5P2</accession>
<keyword evidence="3" id="KW-0479">Metal-binding</keyword>
<sequence>MARTVYDAMGGMPVVLALARAWHARVLADPVVAHAFHRPVHPRHDERLAAYWAEQLGGPATFTGSTGAHASVVAVHSGNGPHDEMDARAVACFELALDDAAVPDDDALRATLTLWFTWATQVLNHEYETVESIPADLPMPVWTWDGPPPGPRAPAASSADDHRHDEDQRDRREGEDGHGHPQDPRDRG</sequence>
<dbReference type="InterPro" id="IPR012292">
    <property type="entry name" value="Globin/Proto"/>
</dbReference>
<dbReference type="AlphaFoldDB" id="A0A4P6F5P2"/>
<dbReference type="GO" id="GO:0019825">
    <property type="term" value="F:oxygen binding"/>
    <property type="evidence" value="ECO:0007669"/>
    <property type="project" value="InterPro"/>
</dbReference>
<keyword evidence="4" id="KW-0408">Iron</keyword>
<dbReference type="GO" id="GO:0046872">
    <property type="term" value="F:metal ion binding"/>
    <property type="evidence" value="ECO:0007669"/>
    <property type="project" value="UniProtKB-KW"/>
</dbReference>
<keyword evidence="2" id="KW-0349">Heme</keyword>
<dbReference type="OrthoDB" id="9798157at2"/>
<dbReference type="Proteomes" id="UP000292118">
    <property type="component" value="Chromosome"/>
</dbReference>
<evidence type="ECO:0000256" key="1">
    <source>
        <dbReference type="ARBA" id="ARBA00022448"/>
    </source>
</evidence>